<dbReference type="AlphaFoldDB" id="A0A4P9X1E8"/>
<proteinExistence type="predicted"/>
<dbReference type="PANTHER" id="PTHR35309">
    <property type="match status" value="1"/>
</dbReference>
<dbReference type="InterPro" id="IPR025893">
    <property type="entry name" value="Tocopherol_cyclase"/>
</dbReference>
<organism evidence="1 2">
    <name type="scientific">Caulochytrium protostelioides</name>
    <dbReference type="NCBI Taxonomy" id="1555241"/>
    <lineage>
        <taxon>Eukaryota</taxon>
        <taxon>Fungi</taxon>
        <taxon>Fungi incertae sedis</taxon>
        <taxon>Chytridiomycota</taxon>
        <taxon>Chytridiomycota incertae sedis</taxon>
        <taxon>Chytridiomycetes</taxon>
        <taxon>Caulochytriales</taxon>
        <taxon>Caulochytriaceae</taxon>
        <taxon>Caulochytrium</taxon>
    </lineage>
</organism>
<dbReference type="EMBL" id="ML009135">
    <property type="protein sequence ID" value="RKO97960.1"/>
    <property type="molecule type" value="Genomic_DNA"/>
</dbReference>
<name>A0A4P9X1E8_9FUNG</name>
<dbReference type="Proteomes" id="UP000268535">
    <property type="component" value="Unassembled WGS sequence"/>
</dbReference>
<evidence type="ECO:0000313" key="1">
    <source>
        <dbReference type="EMBL" id="RKO97960.1"/>
    </source>
</evidence>
<sequence length="638" mass="71575">MDFSFYPKGTGRGGPATLQLCFAGAIVMRINRRETTHPFHKQDVLCLFVWLGRLRRFHKPEIIRAMIRRLTGCDNFSPSDMHVCCRPRILTRGKQDSRAGPIYWPHHNVPNSYALPGASAFGLGPRTVRLCLERFVGGVNPLNDNTPATQGSDGRHRGVRPVADRLGKNQLRAHGSDAAHVDNRTPSRSARSVSQLALQWADLIVRKSVRDAAIPPGGAGWYFKMTSAATNEKVVVITGLFLAHPPSNEALQAKQETVNRWKGHDGVSSSEAFIVVFPPEADHEVLLYSYPPDQFVDLHDSAEPGMRVRVGESEFSNTGIKLNVHARDLRPILDHERAMIKESLRLETIAPEVLRQRFHPRSVQADVTFAQPVHFPFSWQMPGVMGYFLYLPFLECYHNIVLLSGVAQGFVDFCDEPLTDPSDPSAMVAPRRIELVNATVYVEKDHGSNFPREYVWLQGHDFRHEATRRSSVLFSFARVPIVDKHTLLGRALMALTPRSFHEAMLPLEINGVLAVVYHHATGKTFNFGTYTHADIQLQTVADDLVHVICTRRDPDVQGATLKLDLVARRGLRGYALRGPTKHGLQLLIEESIDAEIDVRITRHVTDPNIAREPEVLFDDRSRMSGFEVSGLRYSVEAR</sequence>
<protein>
    <submittedName>
        <fullName evidence="1">Uncharacterized protein</fullName>
    </submittedName>
</protein>
<gene>
    <name evidence="1" type="ORF">CAUPRSCDRAFT_10406</name>
</gene>
<reference evidence="2" key="1">
    <citation type="journal article" date="2018" name="Nat. Microbiol.">
        <title>Leveraging single-cell genomics to expand the fungal tree of life.</title>
        <authorList>
            <person name="Ahrendt S.R."/>
            <person name="Quandt C.A."/>
            <person name="Ciobanu D."/>
            <person name="Clum A."/>
            <person name="Salamov A."/>
            <person name="Andreopoulos B."/>
            <person name="Cheng J.F."/>
            <person name="Woyke T."/>
            <person name="Pelin A."/>
            <person name="Henrissat B."/>
            <person name="Reynolds N.K."/>
            <person name="Benny G.L."/>
            <person name="Smith M.E."/>
            <person name="James T.Y."/>
            <person name="Grigoriev I.V."/>
        </authorList>
    </citation>
    <scope>NUCLEOTIDE SEQUENCE [LARGE SCALE GENOMIC DNA]</scope>
    <source>
        <strain evidence="2">ATCC 52028</strain>
    </source>
</reference>
<evidence type="ECO:0000313" key="2">
    <source>
        <dbReference type="Proteomes" id="UP000268535"/>
    </source>
</evidence>
<accession>A0A4P9X1E8</accession>
<dbReference type="GO" id="GO:0009976">
    <property type="term" value="F:tocopherol cyclase activity"/>
    <property type="evidence" value="ECO:0007669"/>
    <property type="project" value="InterPro"/>
</dbReference>
<dbReference type="PANTHER" id="PTHR35309:SF4">
    <property type="entry name" value="TOCOPHEROL CYCLASE"/>
    <property type="match status" value="1"/>
</dbReference>